<protein>
    <submittedName>
        <fullName evidence="1">Uncharacterized protein</fullName>
    </submittedName>
</protein>
<proteinExistence type="predicted"/>
<sequence>MDSALWDIVKPATTTRFFEQLAIADGLAQGRLYVVGIVIGHVLLPFPPQSRCNYFIYYGYWFYDIRTTYRPDKVRRENPDPRVFFAGSPDSARFPFDRVLTSEGIASKPVVRLCRGGILLLMMLRWGNSKTTFGIDGMRPSVAVAYALARIPSGEAFLEAAQQPRTDPSHASADGMKISRQNFAQTRALLDPPTSWITGLAMAPEIAGRSALDVAALAEFFQEHFKCGTLNKIMSKILDPSPDCPGDALAAECLLLWVPGPVLFESFPVLVGEFHKRSGISLTSRYSDAIDLTESDTESDASDVELLDLNNLLYMCAEEFNHPQLLWMELQGNNGYWK</sequence>
<dbReference type="OrthoDB" id="2678758at2759"/>
<reference evidence="1 2" key="1">
    <citation type="submission" date="2018-06" db="EMBL/GenBank/DDBJ databases">
        <title>A transcriptomic atlas of mushroom development highlights an independent origin of complex multicellularity.</title>
        <authorList>
            <consortium name="DOE Joint Genome Institute"/>
            <person name="Krizsan K."/>
            <person name="Almasi E."/>
            <person name="Merenyi Z."/>
            <person name="Sahu N."/>
            <person name="Viragh M."/>
            <person name="Koszo T."/>
            <person name="Mondo S."/>
            <person name="Kiss B."/>
            <person name="Balint B."/>
            <person name="Kues U."/>
            <person name="Barry K."/>
            <person name="Hegedus J.C."/>
            <person name="Henrissat B."/>
            <person name="Johnson J."/>
            <person name="Lipzen A."/>
            <person name="Ohm R."/>
            <person name="Nagy I."/>
            <person name="Pangilinan J."/>
            <person name="Yan J."/>
            <person name="Xiong Y."/>
            <person name="Grigoriev I.V."/>
            <person name="Hibbett D.S."/>
            <person name="Nagy L.G."/>
        </authorList>
    </citation>
    <scope>NUCLEOTIDE SEQUENCE [LARGE SCALE GENOMIC DNA]</scope>
    <source>
        <strain evidence="1 2">SZMC22713</strain>
    </source>
</reference>
<dbReference type="AlphaFoldDB" id="A0A4Y7PW43"/>
<gene>
    <name evidence="1" type="ORF">BD410DRAFT_805774</name>
</gene>
<dbReference type="EMBL" id="ML170197">
    <property type="protein sequence ID" value="TDL19345.1"/>
    <property type="molecule type" value="Genomic_DNA"/>
</dbReference>
<name>A0A4Y7PW43_9AGAM</name>
<evidence type="ECO:0000313" key="2">
    <source>
        <dbReference type="Proteomes" id="UP000294933"/>
    </source>
</evidence>
<keyword evidence="2" id="KW-1185">Reference proteome</keyword>
<dbReference type="VEuPathDB" id="FungiDB:BD410DRAFT_805774"/>
<dbReference type="Proteomes" id="UP000294933">
    <property type="component" value="Unassembled WGS sequence"/>
</dbReference>
<evidence type="ECO:0000313" key="1">
    <source>
        <dbReference type="EMBL" id="TDL19345.1"/>
    </source>
</evidence>
<accession>A0A4Y7PW43</accession>
<organism evidence="1 2">
    <name type="scientific">Rickenella mellea</name>
    <dbReference type="NCBI Taxonomy" id="50990"/>
    <lineage>
        <taxon>Eukaryota</taxon>
        <taxon>Fungi</taxon>
        <taxon>Dikarya</taxon>
        <taxon>Basidiomycota</taxon>
        <taxon>Agaricomycotina</taxon>
        <taxon>Agaricomycetes</taxon>
        <taxon>Hymenochaetales</taxon>
        <taxon>Rickenellaceae</taxon>
        <taxon>Rickenella</taxon>
    </lineage>
</organism>